<evidence type="ECO:0000313" key="3">
    <source>
        <dbReference type="Proteomes" id="UP000018040"/>
    </source>
</evidence>
<feature type="region of interest" description="Disordered" evidence="1">
    <location>
        <begin position="566"/>
        <end position="647"/>
    </location>
</feature>
<feature type="compositionally biased region" description="Basic residues" evidence="1">
    <location>
        <begin position="570"/>
        <end position="580"/>
    </location>
</feature>
<dbReference type="OrthoDB" id="10253632at2759"/>
<protein>
    <submittedName>
        <fullName evidence="2">Uncharacterized protein</fullName>
    </submittedName>
</protein>
<comment type="caution">
    <text evidence="2">The sequence shown here is derived from an EMBL/GenBank/DDBJ whole genome shotgun (WGS) entry which is preliminary data.</text>
</comment>
<dbReference type="VEuPathDB" id="GiardiaDB:DHA2_151006"/>
<reference evidence="3" key="1">
    <citation type="submission" date="2012-02" db="EMBL/GenBank/DDBJ databases">
        <title>Genome sequencing of Giardia lamblia Genotypes A2 and B isolates (DH and GS) and comparative analysis with the genomes of Genotypes A1 and E (WB and Pig).</title>
        <authorList>
            <person name="Adam R."/>
            <person name="Dahlstrom E."/>
            <person name="Martens C."/>
            <person name="Bruno D."/>
            <person name="Barbian K."/>
            <person name="Porcella S.F."/>
            <person name="Nash T."/>
        </authorList>
    </citation>
    <scope>NUCLEOTIDE SEQUENCE</scope>
    <source>
        <strain evidence="3">GS</strain>
    </source>
</reference>
<feature type="region of interest" description="Disordered" evidence="1">
    <location>
        <begin position="445"/>
        <end position="466"/>
    </location>
</feature>
<gene>
    <name evidence="2" type="ORF">GSB_154377</name>
</gene>
<evidence type="ECO:0000256" key="1">
    <source>
        <dbReference type="SAM" id="MobiDB-lite"/>
    </source>
</evidence>
<dbReference type="EMBL" id="AHHH01000251">
    <property type="protein sequence ID" value="ESU40324.1"/>
    <property type="molecule type" value="Genomic_DNA"/>
</dbReference>
<feature type="compositionally biased region" description="Basic residues" evidence="1">
    <location>
        <begin position="456"/>
        <end position="466"/>
    </location>
</feature>
<feature type="compositionally biased region" description="Polar residues" evidence="1">
    <location>
        <begin position="814"/>
        <end position="828"/>
    </location>
</feature>
<organism evidence="2 3">
    <name type="scientific">Giardia intestinalis</name>
    <name type="common">Giardia lamblia</name>
    <dbReference type="NCBI Taxonomy" id="5741"/>
    <lineage>
        <taxon>Eukaryota</taxon>
        <taxon>Metamonada</taxon>
        <taxon>Diplomonadida</taxon>
        <taxon>Hexamitidae</taxon>
        <taxon>Giardiinae</taxon>
        <taxon>Giardia</taxon>
    </lineage>
</organism>
<feature type="compositionally biased region" description="Polar residues" evidence="1">
    <location>
        <begin position="715"/>
        <end position="753"/>
    </location>
</feature>
<feature type="compositionally biased region" description="Acidic residues" evidence="1">
    <location>
        <begin position="771"/>
        <end position="782"/>
    </location>
</feature>
<dbReference type="VEuPathDB" id="GiardiaDB:QR46_4607"/>
<feature type="compositionally biased region" description="Basic and acidic residues" evidence="1">
    <location>
        <begin position="804"/>
        <end position="813"/>
    </location>
</feature>
<evidence type="ECO:0000313" key="2">
    <source>
        <dbReference type="EMBL" id="ESU40324.1"/>
    </source>
</evidence>
<feature type="compositionally biased region" description="Basic and acidic residues" evidence="1">
    <location>
        <begin position="839"/>
        <end position="855"/>
    </location>
</feature>
<name>V6TNY4_GIAIN</name>
<proteinExistence type="predicted"/>
<sequence length="1692" mass="188263">MSWNAVYRTHLAQIPYPDMLATARDGRAFGVMLWGINDISFSSSFASKRQGGQLGIWLRVSIFDITNRLIVGNELVSKIARSPALADDGAYKDLSSPIPYAFVAHVPPEHGLLLQLCAIVYTGETRVVESHPSSFVAELASNVVVQDEIVLGWTLFRYEDRGIRKVESVLAEADNAVVSELQMIRGNPAELFNDEHDVLSILSRKAKGSRKAPFLRYILFKYRQRDLAIPDTPRYVLPFFSLIDAVHCPPIFAPRGKIKLHDQFDCIEVPGTLLDAPERTELVHLSVDAVAASVARFYDFNSCEGPRSTHAPTAGACMGALRMVEMHAFEQHIKECIAQLLAPKLADRAGHEIDESSIRIHIMGYSVKILPHDGFQPLAGAPCEVPLVWIAEGERASVSRRHSKKVGAPSDTSRALMDSQKDALYDISSKQVSPEAMTQTDLKYDMSSAPHIDGKSRKRQSHKKGSHQLLTVQMHAGLIVALCVTISIGLNTMGHKDIFLPRCEFCLGWGAIDVLPTLFIPRARSIPYTVQLKPEDEFTVGVPGINLPILNCNRVTKVDIWAKNDDGAGRSRKAKSRAHSRSTSNDTHTRDRAWPKVRSSSHSRAEAKARPAQRSASRYSTASSASESYTDVSSSSDTDSDARSIQTMSGSTNTLDCFYEYICPVISLSFSPAENAISPTNHRSPKTHLDAQPKGRSSGSSHPEQSEDSLRPSVVLNSPQQVSRIDTGSDSDYVTQTPTVKQRKAQIQSNDSAESVAKLYSAPNMTSPPDESLDDGPDEISDQADTRPIDRNSRVVEPSSSSECIEKARRPEYSTRSSTPCSKDSNVPQRLPPIGSEPQGRRPEPPARRQDKCADGEPQVTANLEQTLTQIRAYDPQTYRKYKNYAETRVLAISPLQTRLNGIGFIHILYHGSGGDVQEVHGENINLSDLSGPKSISPYNLSTPAPMSSQLIGCTVSLFVMTHDDALDPDQLKARAYAVASCYISFQRTRGGSKMAKRAYYDLYGHTIINEQEFSDHIVPYKENLSFQADLRSVHADSFFDLAREPEFTIELTVKLKTLEEAHSPVVNDIPNLRWEAYKSLGDTAMATAELRRPESKPISVDGHPLDLLGTQRDMAPVRRAFPDKKRVTKSELMTILDDYLAHVERENNTFYTVERLTQMSMRASHILQQYVTIYPHYTGSVCLFPGLESYERHYHANDRLAVSLISPMPSQLARLGLQLDYRADDLYFLQTEASAAQINIKNRPHWIRISEYEIQLHLADPHRTDQIFSPYAVISSSNPEVFARSTQIQLVFLLEYIKKGTKRTGTPLTSVVNVTCHPYMPLTTNLRVCLPHTVPKELQSTVFSVVFGINTLTREVFLVSPDCNGCYTSQEELEYLHAISGSTGSDRCKPGESAIHDDDATSLNDSHLLHDSRPLECRILRIDPLDNQFHGPQEDITGPSVQTPKPRLAILPGANRTFCSLPHIIKAGLGRAGVIYLVCNLTKELLPVYFNEGNNYHVVEIWKDQSTVLKFGVTWSIYKYTYSEMNAGVSIQAPTQLISTETSLINAIPNVYNGSFSIPGPGVYVLSLFPAVGVTNTNSLAHKGIVCLIKVKEIPEIAHRYKITIKGVENKRFQYSNQASRSPNVQMERPSITKLLGVTSGTESEPGSGIVKFRCGRWIWHRPYETTVRVLVYSAEDTRAPYVVLFYLRFE</sequence>
<dbReference type="Proteomes" id="UP000018040">
    <property type="component" value="Unassembled WGS sequence"/>
</dbReference>
<reference evidence="2 3" key="2">
    <citation type="journal article" date="2013" name="Genome Biol. Evol.">
        <title>Genome sequencing of Giardia lamblia genotypes A2 and B isolates (DH and GS) and comparative analysis with the genomes of genotypes A1 and E (WB and Pig).</title>
        <authorList>
            <person name="Adam R.D."/>
            <person name="Dahlstrom E.W."/>
            <person name="Martens C.A."/>
            <person name="Bruno D.P."/>
            <person name="Barbian K.D."/>
            <person name="Ricklefs S.M."/>
            <person name="Hernandez M.M."/>
            <person name="Narla N.P."/>
            <person name="Patel R.B."/>
            <person name="Porcella S.F."/>
            <person name="Nash T.E."/>
        </authorList>
    </citation>
    <scope>NUCLEOTIDE SEQUENCE [LARGE SCALE GENOMIC DNA]</scope>
    <source>
        <strain evidence="2 3">GS</strain>
    </source>
</reference>
<feature type="compositionally biased region" description="Basic and acidic residues" evidence="1">
    <location>
        <begin position="784"/>
        <end position="794"/>
    </location>
</feature>
<feature type="region of interest" description="Disordered" evidence="1">
    <location>
        <begin position="677"/>
        <end position="858"/>
    </location>
</feature>
<feature type="compositionally biased region" description="Low complexity" evidence="1">
    <location>
        <begin position="614"/>
        <end position="637"/>
    </location>
</feature>
<accession>V6TNY4</accession>
<dbReference type="VEuPathDB" id="GiardiaDB:GL50803_0016699"/>